<feature type="transmembrane region" description="Helical" evidence="1">
    <location>
        <begin position="284"/>
        <end position="302"/>
    </location>
</feature>
<feature type="transmembrane region" description="Helical" evidence="1">
    <location>
        <begin position="80"/>
        <end position="99"/>
    </location>
</feature>
<feature type="transmembrane region" description="Helical" evidence="1">
    <location>
        <begin position="177"/>
        <end position="198"/>
    </location>
</feature>
<dbReference type="AlphaFoldDB" id="A0A367V927"/>
<dbReference type="EMBL" id="JPWB01000005">
    <property type="protein sequence ID" value="RCK21529.1"/>
    <property type="molecule type" value="Genomic_DNA"/>
</dbReference>
<comment type="caution">
    <text evidence="2">The sequence shown here is derived from an EMBL/GenBank/DDBJ whole genome shotgun (WGS) entry which is preliminary data.</text>
</comment>
<reference evidence="2 3" key="1">
    <citation type="submission" date="2014-07" db="EMBL/GenBank/DDBJ databases">
        <title>Draft genome sequence of Thalassospira profundimaris R8-17.</title>
        <authorList>
            <person name="Lai Q."/>
            <person name="Shao Z."/>
        </authorList>
    </citation>
    <scope>NUCLEOTIDE SEQUENCE [LARGE SCALE GENOMIC DNA]</scope>
    <source>
        <strain evidence="2 3">R8-17</strain>
    </source>
</reference>
<name>A0A367V927_9PROT</name>
<feature type="transmembrane region" description="Helical" evidence="1">
    <location>
        <begin position="204"/>
        <end position="222"/>
    </location>
</feature>
<feature type="transmembrane region" description="Helical" evidence="1">
    <location>
        <begin position="259"/>
        <end position="277"/>
    </location>
</feature>
<keyword evidence="1" id="KW-0472">Membrane</keyword>
<feature type="transmembrane region" description="Helical" evidence="1">
    <location>
        <begin position="234"/>
        <end position="253"/>
    </location>
</feature>
<gene>
    <name evidence="2" type="ORF">TH6_13065</name>
</gene>
<accession>A0A367V927</accession>
<evidence type="ECO:0000313" key="2">
    <source>
        <dbReference type="EMBL" id="RCK21529.1"/>
    </source>
</evidence>
<feature type="transmembrane region" description="Helical" evidence="1">
    <location>
        <begin position="150"/>
        <end position="170"/>
    </location>
</feature>
<keyword evidence="1" id="KW-0812">Transmembrane</keyword>
<feature type="transmembrane region" description="Helical" evidence="1">
    <location>
        <begin position="111"/>
        <end position="130"/>
    </location>
</feature>
<evidence type="ECO:0000313" key="3">
    <source>
        <dbReference type="Proteomes" id="UP000253061"/>
    </source>
</evidence>
<evidence type="ECO:0008006" key="4">
    <source>
        <dbReference type="Google" id="ProtNLM"/>
    </source>
</evidence>
<dbReference type="Proteomes" id="UP000253061">
    <property type="component" value="Unassembled WGS sequence"/>
</dbReference>
<evidence type="ECO:0000256" key="1">
    <source>
        <dbReference type="SAM" id="Phobius"/>
    </source>
</evidence>
<protein>
    <recommendedName>
        <fullName evidence="4">DUF2157 domain-containing protein</fullName>
    </recommendedName>
</protein>
<organism evidence="2 3">
    <name type="scientific">Thalassospira profundimaris</name>
    <dbReference type="NCBI Taxonomy" id="502049"/>
    <lineage>
        <taxon>Bacteria</taxon>
        <taxon>Pseudomonadati</taxon>
        <taxon>Pseudomonadota</taxon>
        <taxon>Alphaproteobacteria</taxon>
        <taxon>Rhodospirillales</taxon>
        <taxon>Thalassospiraceae</taxon>
        <taxon>Thalassospira</taxon>
    </lineage>
</organism>
<feature type="transmembrane region" description="Helical" evidence="1">
    <location>
        <begin position="54"/>
        <end position="74"/>
    </location>
</feature>
<proteinExistence type="predicted"/>
<keyword evidence="1" id="KW-1133">Transmembrane helix</keyword>
<dbReference type="RefSeq" id="WP_062955604.1">
    <property type="nucleotide sequence ID" value="NZ_JPWB01000005.1"/>
</dbReference>
<sequence>MKDNRFTLADIRNAVSAGVLSEEAFDRLEGFLGEQSLETAETEKFTLFRGMNDIFIALGICALTIGWFVLWGLLANGPAFWIAPPIAMIAYVALAEYIAGKLKASLPSIAIMAALGATLMIYAVALYMSFAGPTGQLSDLDTVIDFGQRSMNVLVFVAVIGFAFQLGFFLRYRLPVSFALIAAGLVGVFWSALMATFGPAAEPYIPYLITATGIILLALAIFIDSRDPKRINGWAECAFWLYVFGAPLTIHSIAATFEAAALAMIPVIIIAMVLSLILDRRSPIISGLIYVGYLLQSGFEGAEIDPSMTIVLVCFIVGGLVMAFGVGWQRARHILLAPFEHHPLRRYLPPS</sequence>
<feature type="transmembrane region" description="Helical" evidence="1">
    <location>
        <begin position="308"/>
        <end position="328"/>
    </location>
</feature>